<protein>
    <submittedName>
        <fullName evidence="2">Amino acid ABC transporter substrate-binding protein</fullName>
    </submittedName>
</protein>
<dbReference type="SUPFAM" id="SSF53850">
    <property type="entry name" value="Periplasmic binding protein-like II"/>
    <property type="match status" value="1"/>
</dbReference>
<reference evidence="2 3" key="1">
    <citation type="submission" date="2020-05" db="EMBL/GenBank/DDBJ databases">
        <title>Draft genome sequence of Desulfovibrio sp. strain HN2T.</title>
        <authorList>
            <person name="Ueno A."/>
            <person name="Tamazawa S."/>
            <person name="Tamamura S."/>
            <person name="Murakami T."/>
            <person name="Kiyama T."/>
            <person name="Inomata H."/>
            <person name="Amano Y."/>
            <person name="Miyakawa K."/>
            <person name="Tamaki H."/>
            <person name="Naganuma T."/>
            <person name="Kaneko K."/>
        </authorList>
    </citation>
    <scope>NUCLEOTIDE SEQUENCE [LARGE SCALE GENOMIC DNA]</scope>
    <source>
        <strain evidence="2 3">HN2</strain>
    </source>
</reference>
<name>A0A7J0BEE2_9BACT</name>
<dbReference type="PANTHER" id="PTHR38834:SF3">
    <property type="entry name" value="SOLUTE-BINDING PROTEIN FAMILY 3_N-TERMINAL DOMAIN-CONTAINING PROTEIN"/>
    <property type="match status" value="1"/>
</dbReference>
<evidence type="ECO:0000313" key="3">
    <source>
        <dbReference type="Proteomes" id="UP000503840"/>
    </source>
</evidence>
<dbReference type="InterPro" id="IPR001638">
    <property type="entry name" value="Solute-binding_3/MltF_N"/>
</dbReference>
<dbReference type="PANTHER" id="PTHR38834">
    <property type="entry name" value="PERIPLASMIC SUBSTRATE BINDING PROTEIN FAMILY 3"/>
    <property type="match status" value="1"/>
</dbReference>
<comment type="caution">
    <text evidence="2">The sequence shown here is derived from an EMBL/GenBank/DDBJ whole genome shotgun (WGS) entry which is preliminary data.</text>
</comment>
<dbReference type="EMBL" id="BLVO01000004">
    <property type="protein sequence ID" value="GFM32036.1"/>
    <property type="molecule type" value="Genomic_DNA"/>
</dbReference>
<dbReference type="AlphaFoldDB" id="A0A7J0BEE2"/>
<dbReference type="Gene3D" id="3.40.190.10">
    <property type="entry name" value="Periplasmic binding protein-like II"/>
    <property type="match status" value="2"/>
</dbReference>
<gene>
    <name evidence="2" type="ORF">DSM101010T_04010</name>
</gene>
<accession>A0A7J0BEE2</accession>
<dbReference type="SMART" id="SM00062">
    <property type="entry name" value="PBPb"/>
    <property type="match status" value="1"/>
</dbReference>
<evidence type="ECO:0000313" key="2">
    <source>
        <dbReference type="EMBL" id="GFM32036.1"/>
    </source>
</evidence>
<evidence type="ECO:0000259" key="1">
    <source>
        <dbReference type="SMART" id="SM00062"/>
    </source>
</evidence>
<dbReference type="Proteomes" id="UP000503840">
    <property type="component" value="Unassembled WGS sequence"/>
</dbReference>
<keyword evidence="3" id="KW-1185">Reference proteome</keyword>
<feature type="domain" description="Solute-binding protein family 3/N-terminal" evidence="1">
    <location>
        <begin position="26"/>
        <end position="257"/>
    </location>
</feature>
<organism evidence="2 3">
    <name type="scientific">Desulfovibrio subterraneus</name>
    <dbReference type="NCBI Taxonomy" id="2718620"/>
    <lineage>
        <taxon>Bacteria</taxon>
        <taxon>Pseudomonadati</taxon>
        <taxon>Thermodesulfobacteriota</taxon>
        <taxon>Desulfovibrionia</taxon>
        <taxon>Desulfovibrionales</taxon>
        <taxon>Desulfovibrionaceae</taxon>
        <taxon>Desulfovibrio</taxon>
    </lineage>
</organism>
<proteinExistence type="predicted"/>
<sequence>MTFAGRMLSIFLFFYCLLHVSAARAEFVVYMADMPPYSFVNDKQQAEGILVDALTEMMRRSKLAFTPDNMKKIPWPRAISETELRPGRMVLGVARTEDRETRFKWVGPFCSVRLGLVAKKARHIRIRGREEISGYSVGAIINSAPAGLLQSELGISLKTLSLVSGSDQLFRMLQADRLDLVCHDDNVAPHYMQQMGYEPDDYEMVYVFKEQYLYVALNKATDEAVVARMQQSLDEMKKPVKGRSPFETIMRRYIGDHKALDIVTP</sequence>
<dbReference type="Pfam" id="PF00497">
    <property type="entry name" value="SBP_bac_3"/>
    <property type="match status" value="1"/>
</dbReference>